<dbReference type="Pfam" id="PF00069">
    <property type="entry name" value="Pkinase"/>
    <property type="match status" value="1"/>
</dbReference>
<dbReference type="InterPro" id="IPR008271">
    <property type="entry name" value="Ser/Thr_kinase_AS"/>
</dbReference>
<dbReference type="PROSITE" id="PS50011">
    <property type="entry name" value="PROTEIN_KINASE_DOM"/>
    <property type="match status" value="1"/>
</dbReference>
<dbReference type="SUPFAM" id="SSF56112">
    <property type="entry name" value="Protein kinase-like (PK-like)"/>
    <property type="match status" value="1"/>
</dbReference>
<accession>T0PZX0</accession>
<dbReference type="PANTHER" id="PTHR44329:SF214">
    <property type="entry name" value="PROTEIN KINASE DOMAIN-CONTAINING PROTEIN"/>
    <property type="match status" value="1"/>
</dbReference>
<proteinExistence type="predicted"/>
<dbReference type="GO" id="GO:0005524">
    <property type="term" value="F:ATP binding"/>
    <property type="evidence" value="ECO:0007669"/>
    <property type="project" value="InterPro"/>
</dbReference>
<dbReference type="GeneID" id="19956315"/>
<dbReference type="OrthoDB" id="2015071at2759"/>
<evidence type="ECO:0000256" key="3">
    <source>
        <dbReference type="ARBA" id="ARBA00023136"/>
    </source>
</evidence>
<dbReference type="PANTHER" id="PTHR44329">
    <property type="entry name" value="SERINE/THREONINE-PROTEIN KINASE TNNI3K-RELATED"/>
    <property type="match status" value="1"/>
</dbReference>
<dbReference type="SUPFAM" id="SSF118215">
    <property type="entry name" value="Proton glutamate symport protein"/>
    <property type="match status" value="1"/>
</dbReference>
<dbReference type="InterPro" id="IPR000719">
    <property type="entry name" value="Prot_kinase_dom"/>
</dbReference>
<gene>
    <name evidence="5" type="ORF">SDRG_15588</name>
</gene>
<evidence type="ECO:0000313" key="6">
    <source>
        <dbReference type="Proteomes" id="UP000030762"/>
    </source>
</evidence>
<dbReference type="InterPro" id="IPR036458">
    <property type="entry name" value="Na:dicarbo_symporter_sf"/>
</dbReference>
<dbReference type="InParanoid" id="T0PZX0"/>
<dbReference type="Gene3D" id="1.10.510.10">
    <property type="entry name" value="Transferase(Phosphotransferase) domain 1"/>
    <property type="match status" value="1"/>
</dbReference>
<reference evidence="5 6" key="1">
    <citation type="submission" date="2012-04" db="EMBL/GenBank/DDBJ databases">
        <title>The Genome Sequence of Saprolegnia declina VS20.</title>
        <authorList>
            <consortium name="The Broad Institute Genome Sequencing Platform"/>
            <person name="Russ C."/>
            <person name="Nusbaum C."/>
            <person name="Tyler B."/>
            <person name="van West P."/>
            <person name="Dieguez-Uribeondo J."/>
            <person name="de Bruijn I."/>
            <person name="Tripathy S."/>
            <person name="Jiang R."/>
            <person name="Young S.K."/>
            <person name="Zeng Q."/>
            <person name="Gargeya S."/>
            <person name="Fitzgerald M."/>
            <person name="Haas B."/>
            <person name="Abouelleil A."/>
            <person name="Alvarado L."/>
            <person name="Arachchi H.M."/>
            <person name="Berlin A."/>
            <person name="Chapman S.B."/>
            <person name="Goldberg J."/>
            <person name="Griggs A."/>
            <person name="Gujja S."/>
            <person name="Hansen M."/>
            <person name="Howarth C."/>
            <person name="Imamovic A."/>
            <person name="Larimer J."/>
            <person name="McCowen C."/>
            <person name="Montmayeur A."/>
            <person name="Murphy C."/>
            <person name="Neiman D."/>
            <person name="Pearson M."/>
            <person name="Priest M."/>
            <person name="Roberts A."/>
            <person name="Saif S."/>
            <person name="Shea T."/>
            <person name="Sisk P."/>
            <person name="Sykes S."/>
            <person name="Wortman J."/>
            <person name="Nusbaum C."/>
            <person name="Birren B."/>
        </authorList>
    </citation>
    <scope>NUCLEOTIDE SEQUENCE [LARGE SCALE GENOMIC DNA]</scope>
    <source>
        <strain evidence="5 6">VS20</strain>
    </source>
</reference>
<name>T0PZX0_SAPDV</name>
<dbReference type="InterPro" id="IPR011009">
    <property type="entry name" value="Kinase-like_dom_sf"/>
</dbReference>
<protein>
    <submittedName>
        <fullName evidence="5">TKL protein kinase</fullName>
    </submittedName>
</protein>
<keyword evidence="5" id="KW-0418">Kinase</keyword>
<evidence type="ECO:0000256" key="1">
    <source>
        <dbReference type="ARBA" id="ARBA00022692"/>
    </source>
</evidence>
<dbReference type="EMBL" id="JH767226">
    <property type="protein sequence ID" value="EQC26650.1"/>
    <property type="molecule type" value="Genomic_DNA"/>
</dbReference>
<evidence type="ECO:0000313" key="5">
    <source>
        <dbReference type="EMBL" id="EQC26650.1"/>
    </source>
</evidence>
<dbReference type="InterPro" id="IPR051681">
    <property type="entry name" value="Ser/Thr_Kinases-Pseudokinases"/>
</dbReference>
<keyword evidence="6" id="KW-1185">Reference proteome</keyword>
<sequence>MVLEWMDRGDLKNVLEKTKPTVAGGVSATFPWQEKFQTMLAIADGLVYLHSLDVIHRDLKSRNVLMDSQKGTKLTDFGASREVTTETMTIGVGTYRWMAPEILQDNHYTTAADIYSFGMFNIPSWPVALLLGADWLMDMARTFTNVLGNCLASVVMAKLEGEFRKDGWEKNLASEGDDESEASAAKDHVKVLEDGLH</sequence>
<keyword evidence="3" id="KW-0472">Membrane</keyword>
<keyword evidence="2" id="KW-1133">Transmembrane helix</keyword>
<keyword evidence="5" id="KW-0808">Transferase</keyword>
<evidence type="ECO:0000256" key="2">
    <source>
        <dbReference type="ARBA" id="ARBA00022989"/>
    </source>
</evidence>
<feature type="domain" description="Protein kinase" evidence="4">
    <location>
        <begin position="1"/>
        <end position="197"/>
    </location>
</feature>
<dbReference type="AlphaFoldDB" id="T0PZX0"/>
<organism evidence="5 6">
    <name type="scientific">Saprolegnia diclina (strain VS20)</name>
    <dbReference type="NCBI Taxonomy" id="1156394"/>
    <lineage>
        <taxon>Eukaryota</taxon>
        <taxon>Sar</taxon>
        <taxon>Stramenopiles</taxon>
        <taxon>Oomycota</taxon>
        <taxon>Saprolegniomycetes</taxon>
        <taxon>Saprolegniales</taxon>
        <taxon>Saprolegniaceae</taxon>
        <taxon>Saprolegnia</taxon>
    </lineage>
</organism>
<dbReference type="Proteomes" id="UP000030762">
    <property type="component" value="Unassembled WGS sequence"/>
</dbReference>
<dbReference type="GO" id="GO:0004674">
    <property type="term" value="F:protein serine/threonine kinase activity"/>
    <property type="evidence" value="ECO:0007669"/>
    <property type="project" value="TreeGrafter"/>
</dbReference>
<dbReference type="VEuPathDB" id="FungiDB:SDRG_15588"/>
<dbReference type="STRING" id="1156394.T0PZX0"/>
<dbReference type="PROSITE" id="PS00108">
    <property type="entry name" value="PROTEIN_KINASE_ST"/>
    <property type="match status" value="1"/>
</dbReference>
<evidence type="ECO:0000259" key="4">
    <source>
        <dbReference type="PROSITE" id="PS50011"/>
    </source>
</evidence>
<dbReference type="GO" id="GO:0016020">
    <property type="term" value="C:membrane"/>
    <property type="evidence" value="ECO:0007669"/>
    <property type="project" value="UniProtKB-SubCell"/>
</dbReference>
<dbReference type="GO" id="GO:0015293">
    <property type="term" value="F:symporter activity"/>
    <property type="evidence" value="ECO:0007669"/>
    <property type="project" value="InterPro"/>
</dbReference>
<dbReference type="RefSeq" id="XP_008619988.1">
    <property type="nucleotide sequence ID" value="XM_008621766.1"/>
</dbReference>
<dbReference type="eggNOG" id="KOG0192">
    <property type="taxonomic scope" value="Eukaryota"/>
</dbReference>
<keyword evidence="1" id="KW-0812">Transmembrane</keyword>
<dbReference type="SMART" id="SM00220">
    <property type="entry name" value="S_TKc"/>
    <property type="match status" value="1"/>
</dbReference>